<dbReference type="RefSeq" id="XP_020426649.1">
    <property type="nucleotide sequence ID" value="XM_020571060.1"/>
</dbReference>
<dbReference type="GO" id="GO:0005694">
    <property type="term" value="C:chromosome"/>
    <property type="evidence" value="ECO:0007669"/>
    <property type="project" value="UniProtKB-SubCell"/>
</dbReference>
<dbReference type="Gene3D" id="3.30.505.10">
    <property type="entry name" value="SH2 domain"/>
    <property type="match status" value="2"/>
</dbReference>
<dbReference type="PANTHER" id="PTHR10145">
    <property type="entry name" value="TRANSCRIPTION ELONGATION FACTOR SPT6"/>
    <property type="match status" value="1"/>
</dbReference>
<dbReference type="Pfam" id="PF22706">
    <property type="entry name" value="Tex_central_region"/>
    <property type="match status" value="1"/>
</dbReference>
<dbReference type="Pfam" id="PF14639">
    <property type="entry name" value="YqgF"/>
    <property type="match status" value="1"/>
</dbReference>
<dbReference type="GO" id="GO:0042393">
    <property type="term" value="F:histone binding"/>
    <property type="evidence" value="ECO:0007669"/>
    <property type="project" value="TreeGrafter"/>
</dbReference>
<dbReference type="SUPFAM" id="SSF47781">
    <property type="entry name" value="RuvA domain 2-like"/>
    <property type="match status" value="1"/>
</dbReference>
<dbReference type="STRING" id="670386.D3BVL2"/>
<dbReference type="Pfam" id="PF14641">
    <property type="entry name" value="HTH_44"/>
    <property type="match status" value="1"/>
</dbReference>
<comment type="subcellular location">
    <subcellularLocation>
        <location evidence="2">Chromosome</location>
    </subcellularLocation>
    <subcellularLocation>
        <location evidence="1">Nucleus</location>
    </subcellularLocation>
</comment>
<feature type="compositionally biased region" description="Low complexity" evidence="7">
    <location>
        <begin position="1451"/>
        <end position="1523"/>
    </location>
</feature>
<dbReference type="InterPro" id="IPR055179">
    <property type="entry name" value="Tex-like_central_region"/>
</dbReference>
<gene>
    <name evidence="9" type="primary">spt6</name>
    <name evidence="9" type="ORF">PPL_00013</name>
</gene>
<proteinExistence type="inferred from homology"/>
<dbReference type="CDD" id="cd09918">
    <property type="entry name" value="SH2_Nterm_SPT6_like"/>
    <property type="match status" value="1"/>
</dbReference>
<dbReference type="InterPro" id="IPR037027">
    <property type="entry name" value="YqgF/RNaseH-like_dom_sf"/>
</dbReference>
<dbReference type="SUPFAM" id="SSF50249">
    <property type="entry name" value="Nucleic acid-binding proteins"/>
    <property type="match status" value="1"/>
</dbReference>
<dbReference type="InterPro" id="IPR042066">
    <property type="entry name" value="Spt6_death-like"/>
</dbReference>
<dbReference type="InterPro" id="IPR032706">
    <property type="entry name" value="Spt6_HHH"/>
</dbReference>
<dbReference type="FunCoup" id="D3BVL2">
    <property type="interactions" value="1191"/>
</dbReference>
<keyword evidence="10" id="KW-1185">Reference proteome</keyword>
<keyword evidence="4" id="KW-0158">Chromosome</keyword>
<dbReference type="SUPFAM" id="SSF53098">
    <property type="entry name" value="Ribonuclease H-like"/>
    <property type="match status" value="1"/>
</dbReference>
<feature type="compositionally biased region" description="Basic and acidic residues" evidence="7">
    <location>
        <begin position="1530"/>
        <end position="1539"/>
    </location>
</feature>
<feature type="domain" description="S1 motif" evidence="8">
    <location>
        <begin position="1064"/>
        <end position="1134"/>
    </location>
</feature>
<dbReference type="InterPro" id="IPR010994">
    <property type="entry name" value="RuvA_2-like"/>
</dbReference>
<feature type="region of interest" description="Disordered" evidence="7">
    <location>
        <begin position="1"/>
        <end position="220"/>
    </location>
</feature>
<dbReference type="Gene3D" id="3.30.420.140">
    <property type="entry name" value="YqgF/RNase H-like domain"/>
    <property type="match status" value="1"/>
</dbReference>
<dbReference type="Gene3D" id="2.40.50.140">
    <property type="entry name" value="Nucleic acid-binding proteins"/>
    <property type="match status" value="1"/>
</dbReference>
<dbReference type="EMBL" id="ADBJ01000063">
    <property type="protein sequence ID" value="EFA74515.1"/>
    <property type="molecule type" value="Genomic_DNA"/>
</dbReference>
<evidence type="ECO:0000256" key="6">
    <source>
        <dbReference type="ARBA" id="ARBA00023242"/>
    </source>
</evidence>
<dbReference type="CDD" id="cd09928">
    <property type="entry name" value="SH2_Cterm_SPT6_like"/>
    <property type="match status" value="1"/>
</dbReference>
<dbReference type="Gene3D" id="1.10.10.650">
    <property type="entry name" value="RuvA domain 2-like"/>
    <property type="match status" value="1"/>
</dbReference>
<dbReference type="GO" id="GO:0003677">
    <property type="term" value="F:DNA binding"/>
    <property type="evidence" value="ECO:0007669"/>
    <property type="project" value="InterPro"/>
</dbReference>
<evidence type="ECO:0000256" key="5">
    <source>
        <dbReference type="ARBA" id="ARBA00023163"/>
    </source>
</evidence>
<dbReference type="InterPro" id="IPR012340">
    <property type="entry name" value="NA-bd_OB-fold"/>
</dbReference>
<dbReference type="InParanoid" id="D3BVL2"/>
<dbReference type="Gene3D" id="1.10.150.850">
    <property type="entry name" value="Spt6, helix-hairpin-helix domain"/>
    <property type="match status" value="1"/>
</dbReference>
<dbReference type="InterPro" id="IPR049540">
    <property type="entry name" value="Spt6-like_S1"/>
</dbReference>
<dbReference type="InterPro" id="IPR023323">
    <property type="entry name" value="Tex-like_dom_sf"/>
</dbReference>
<feature type="compositionally biased region" description="Pro residues" evidence="7">
    <location>
        <begin position="1562"/>
        <end position="1586"/>
    </location>
</feature>
<dbReference type="InterPro" id="IPR035420">
    <property type="entry name" value="Spt6_SH2"/>
</dbReference>
<dbReference type="InterPro" id="IPR023319">
    <property type="entry name" value="Tex-like_HTH_dom_sf"/>
</dbReference>
<dbReference type="PROSITE" id="PS50126">
    <property type="entry name" value="S1"/>
    <property type="match status" value="1"/>
</dbReference>
<dbReference type="SUPFAM" id="SSF158832">
    <property type="entry name" value="Tex N-terminal region-like"/>
    <property type="match status" value="1"/>
</dbReference>
<dbReference type="OMA" id="GYFYLCF"/>
<feature type="compositionally biased region" description="Low complexity" evidence="7">
    <location>
        <begin position="26"/>
        <end position="36"/>
    </location>
</feature>
<dbReference type="SMART" id="SM00252">
    <property type="entry name" value="SH2"/>
    <property type="match status" value="1"/>
</dbReference>
<evidence type="ECO:0000256" key="2">
    <source>
        <dbReference type="ARBA" id="ARBA00004286"/>
    </source>
</evidence>
<organism evidence="9 10">
    <name type="scientific">Heterostelium pallidum (strain ATCC 26659 / Pp 5 / PN500)</name>
    <name type="common">Cellular slime mold</name>
    <name type="synonym">Polysphondylium pallidum</name>
    <dbReference type="NCBI Taxonomy" id="670386"/>
    <lineage>
        <taxon>Eukaryota</taxon>
        <taxon>Amoebozoa</taxon>
        <taxon>Evosea</taxon>
        <taxon>Eumycetozoa</taxon>
        <taxon>Dictyostelia</taxon>
        <taxon>Acytosteliales</taxon>
        <taxon>Acytosteliaceae</taxon>
        <taxon>Heterostelium</taxon>
    </lineage>
</organism>
<protein>
    <submittedName>
        <fullName evidence="9">SH2 domain-containing protein</fullName>
    </submittedName>
</protein>
<dbReference type="GeneID" id="31355547"/>
<evidence type="ECO:0000256" key="3">
    <source>
        <dbReference type="ARBA" id="ARBA00009253"/>
    </source>
</evidence>
<dbReference type="InterPro" id="IPR035018">
    <property type="entry name" value="Spt6_SH2_C"/>
</dbReference>
<dbReference type="Pfam" id="PF14633">
    <property type="entry name" value="SH2_2"/>
    <property type="match status" value="1"/>
</dbReference>
<dbReference type="InterPro" id="IPR028088">
    <property type="entry name" value="Spt6_HTH_DNA-bd_dom"/>
</dbReference>
<dbReference type="InterPro" id="IPR012337">
    <property type="entry name" value="RNaseH-like_sf"/>
</dbReference>
<dbReference type="Pfam" id="PF21710">
    <property type="entry name" value="Spt6_S1"/>
    <property type="match status" value="1"/>
</dbReference>
<comment type="similarity">
    <text evidence="3">Belongs to the SPT6 family.</text>
</comment>
<feature type="region of interest" description="Disordered" evidence="7">
    <location>
        <begin position="1380"/>
        <end position="1604"/>
    </location>
</feature>
<feature type="compositionally biased region" description="Basic residues" evidence="7">
    <location>
        <begin position="120"/>
        <end position="136"/>
    </location>
</feature>
<dbReference type="Gene3D" id="1.10.3500.10">
    <property type="entry name" value="Tex N-terminal region-like"/>
    <property type="match status" value="1"/>
</dbReference>
<keyword evidence="6" id="KW-0539">Nucleus</keyword>
<feature type="compositionally biased region" description="Acidic residues" evidence="7">
    <location>
        <begin position="1"/>
        <end position="20"/>
    </location>
</feature>
<dbReference type="InterPro" id="IPR036860">
    <property type="entry name" value="SH2_dom_sf"/>
</dbReference>
<dbReference type="GO" id="GO:0031491">
    <property type="term" value="F:nucleosome binding"/>
    <property type="evidence" value="ECO:0007669"/>
    <property type="project" value="TreeGrafter"/>
</dbReference>
<accession>D3BVL2</accession>
<reference evidence="9 10" key="1">
    <citation type="journal article" date="2011" name="Genome Res.">
        <title>Phylogeny-wide analysis of social amoeba genomes highlights ancient origins for complex intercellular communication.</title>
        <authorList>
            <person name="Heidel A.J."/>
            <person name="Lawal H.M."/>
            <person name="Felder M."/>
            <person name="Schilde C."/>
            <person name="Helps N.R."/>
            <person name="Tunggal B."/>
            <person name="Rivero F."/>
            <person name="John U."/>
            <person name="Schleicher M."/>
            <person name="Eichinger L."/>
            <person name="Platzer M."/>
            <person name="Noegel A.A."/>
            <person name="Schaap P."/>
            <person name="Gloeckner G."/>
        </authorList>
    </citation>
    <scope>NUCLEOTIDE SEQUENCE [LARGE SCALE GENOMIC DNA]</scope>
    <source>
        <strain evidence="10">ATCC 26659 / Pp 5 / PN500</strain>
    </source>
</reference>
<feature type="compositionally biased region" description="Acidic residues" evidence="7">
    <location>
        <begin position="190"/>
        <end position="206"/>
    </location>
</feature>
<feature type="compositionally biased region" description="Basic and acidic residues" evidence="7">
    <location>
        <begin position="152"/>
        <end position="164"/>
    </location>
</feature>
<dbReference type="PANTHER" id="PTHR10145:SF6">
    <property type="entry name" value="TRANSCRIPTION ELONGATION FACTOR SPT6"/>
    <property type="match status" value="1"/>
</dbReference>
<evidence type="ECO:0000313" key="9">
    <source>
        <dbReference type="EMBL" id="EFA74515.1"/>
    </source>
</evidence>
<keyword evidence="5" id="KW-0804">Transcription</keyword>
<dbReference type="InterPro" id="IPR028231">
    <property type="entry name" value="Spt6_YqgF"/>
</dbReference>
<dbReference type="InterPro" id="IPR035019">
    <property type="entry name" value="Spt6_SH2_N"/>
</dbReference>
<dbReference type="InterPro" id="IPR000980">
    <property type="entry name" value="SH2"/>
</dbReference>
<dbReference type="GO" id="GO:0008023">
    <property type="term" value="C:transcription elongation factor complex"/>
    <property type="evidence" value="ECO:0007669"/>
    <property type="project" value="TreeGrafter"/>
</dbReference>
<comment type="caution">
    <text evidence="9">The sequence shown here is derived from an EMBL/GenBank/DDBJ whole genome shotgun (WGS) entry which is preliminary data.</text>
</comment>
<evidence type="ECO:0000256" key="1">
    <source>
        <dbReference type="ARBA" id="ARBA00004123"/>
    </source>
</evidence>
<sequence>MKNQYSDEENDIEGELDNVEDSPSHNNSTTTATATGGENGSGGKSSSKKRPKNDKDDDDEHPEEYKDSSEEEEEGEDAYQYDDFVVPEDDDGDDDAGDNDDGEDDDDDDQEDEETLKRREERRKRREERHKRREEKKKRQEQGRLHRLKKFKAGDDSEDLREKLQQSLFGNDDILDEETNENGYERERDDDYMDRDDDFDSEDEMDGFVVDSHDKPVNLKNKNRRGRVRQYEEEDMLLEERPKDTLSLIKEQYEPSLLEEKHFTDADEEIRKKNVPERLQLRKGTPYAGERQTYEEAEWIYESAFDNKEAKDLRMIETISTILKFFQRDMLEVPFVYTYKKDVFEPMTLQDLWTIFDLDEKWNHMMTSKKSLESFIAANPNLEQYQQSLRECKSEEGIADLYDLFQMINGPEGFRVKSTTTTTTTTVVDDENNNNNTAATTAIASTPKLKRAIKRDLYTVYSKAGLTKFLPYYGISAQEFGINLMDNYMSHVPNDHFDDPSSCAMKHICVECGNIDSVLRAARYLMAHDIGFDPNVRQSIRMIYRKYAYLTTTPTAVGQKEIDAFHPYITVKSIREKPCHIFDDTQYLLILKAEREGFVKTSIGIPEHVHDNVIIPEMEALYLSSGTSSNAQQWNAERKQIIRDTLNMFLYPVFEKELRNKLLTEASNRVAFECAMKLEEKLRVAPWQPNQQNDDDEEEDEAKTFNIMSFCWGSEKVPTMCAVLNSDSELLTQTKMDFLCDRVGDSTLKNKKQDDVSKLTNLLTDYKPRLILISATEMESKRLFDEIRDHVTRLHSDGVLKLSTEIYFASPEIGLSLQNSQRYFEEFPEFPSVLKHAVAVARCALDPLSEYSNLCTDNKEVLYLKLHPLQEMIGKDYLLKLLYRCFINVVNAVGVDINKYVKNKFAASPLQFVSGLGSRKAQALLNAVFRKGGYVSSRQSIEKILTSQDVNINPLDDTRIHPDDYLSAYKIAADALDRTVDQDSLNEDVMNDCVFEVMNDPKKLESIDLDAFAELLEIRQNTQKKKLLYAIKNELTSPFADIRNYFQPPSPSQIFSWLTGETDQTLRIGTLVSVTTYKNLDGVKCRLENGLEGTIPTECISETNDVKSLPRGQTLNCRILSIEKERFHVTLSCKPSDLAAEKWEDIIYNELKYNGENTYLILGEAPKAPIAANTKKRQSVPQKIKKQKRTVVHPLWHSFTWSEAENHLKDRPVGEALLRPSSRGFDHITVTFKFSDNVIIHHDIKEKDKPNPVSLGLSFYIGEAKYDSLDEILGRHVEYIINNVNNLKEHKYYRSGTKSEVEEKLRKDKQRFPKSIPYAFAICEEKPGYVYLYHVPNQNPRYEYVLVKEDGYEIRGKTFGTVDELIHYFKKNYQQILKTPLSGNSSSSSSSSSSGTNNSNQRLPTNSSNQSSSSSSASSASQQQQQSQHQQQQSYSQPKPQQPVYQPPVQPAYSSQPPQQVYSQQPFQQQQQQRPPQQYQPQAPQQYQQPYQAQQQQYQQPLNQQQQQPPQNWRAPPQQGMYQQPPPSQYDRRRQDQYQETRPPPPQYNYGPSGYDNRDYRQPPPQPYQQPPPQQGYPQQQQPPPYQQYGRPNQQWDDHQSQWD</sequence>
<dbReference type="FunFam" id="1.10.10.2740:FF:000002">
    <property type="entry name" value="Transcription elongation factor Spt6"/>
    <property type="match status" value="1"/>
</dbReference>
<dbReference type="GO" id="GO:0140673">
    <property type="term" value="P:transcription elongation-coupled chromatin remodeling"/>
    <property type="evidence" value="ECO:0007669"/>
    <property type="project" value="InterPro"/>
</dbReference>
<evidence type="ECO:0000256" key="4">
    <source>
        <dbReference type="ARBA" id="ARBA00022454"/>
    </source>
</evidence>
<evidence type="ECO:0000256" key="7">
    <source>
        <dbReference type="SAM" id="MobiDB-lite"/>
    </source>
</evidence>
<dbReference type="GO" id="GO:0034728">
    <property type="term" value="P:nucleosome organization"/>
    <property type="evidence" value="ECO:0007669"/>
    <property type="project" value="TreeGrafter"/>
</dbReference>
<dbReference type="InterPro" id="IPR017072">
    <property type="entry name" value="TF_Spt6"/>
</dbReference>
<evidence type="ECO:0000259" key="8">
    <source>
        <dbReference type="PROSITE" id="PS50126"/>
    </source>
</evidence>
<dbReference type="InterPro" id="IPR003029">
    <property type="entry name" value="S1_domain"/>
</dbReference>
<name>D3BVL2_HETP5</name>
<dbReference type="Pfam" id="PF14635">
    <property type="entry name" value="HHH_7"/>
    <property type="match status" value="1"/>
</dbReference>
<dbReference type="SUPFAM" id="SSF55550">
    <property type="entry name" value="SH2 domain"/>
    <property type="match status" value="1"/>
</dbReference>
<dbReference type="Gene3D" id="1.10.10.2740">
    <property type="entry name" value="Spt6, Death-like domain"/>
    <property type="match status" value="1"/>
</dbReference>
<evidence type="ECO:0000313" key="10">
    <source>
        <dbReference type="Proteomes" id="UP000001396"/>
    </source>
</evidence>
<dbReference type="Proteomes" id="UP000001396">
    <property type="component" value="Unassembled WGS sequence"/>
</dbReference>
<feature type="compositionally biased region" description="Low complexity" evidence="7">
    <location>
        <begin position="1407"/>
        <end position="1444"/>
    </location>
</feature>
<feature type="compositionally biased region" description="Low complexity" evidence="7">
    <location>
        <begin position="1382"/>
        <end position="1400"/>
    </location>
</feature>
<feature type="compositionally biased region" description="Acidic residues" evidence="7">
    <location>
        <begin position="69"/>
        <end position="114"/>
    </location>
</feature>